<dbReference type="InParanoid" id="A0A1X7UYB2"/>
<protein>
    <recommendedName>
        <fullName evidence="18">REST corepressor</fullName>
    </recommendedName>
</protein>
<evidence type="ECO:0000256" key="1">
    <source>
        <dbReference type="ARBA" id="ARBA00004123"/>
    </source>
</evidence>
<keyword evidence="5" id="KW-0862">Zinc</keyword>
<dbReference type="Gene3D" id="1.20.58.1880">
    <property type="match status" value="1"/>
</dbReference>
<keyword evidence="9" id="KW-0804">Transcription</keyword>
<dbReference type="Pfam" id="PF20878">
    <property type="entry name" value="REST_helical"/>
    <property type="match status" value="1"/>
</dbReference>
<keyword evidence="17" id="KW-1185">Reference proteome</keyword>
<dbReference type="GO" id="GO:0008270">
    <property type="term" value="F:zinc ion binding"/>
    <property type="evidence" value="ECO:0007669"/>
    <property type="project" value="UniProtKB-KW"/>
</dbReference>
<dbReference type="InterPro" id="IPR051066">
    <property type="entry name" value="Trans_reg/Corepressor"/>
</dbReference>
<dbReference type="EnsemblMetazoa" id="Aqu2.1.32960_001">
    <property type="protein sequence ID" value="Aqu2.1.32960_001"/>
    <property type="gene ID" value="Aqu2.1.32960"/>
</dbReference>
<reference evidence="16" key="2">
    <citation type="submission" date="2017-05" db="UniProtKB">
        <authorList>
            <consortium name="EnsemblMetazoa"/>
        </authorList>
    </citation>
    <scope>IDENTIFICATION</scope>
</reference>
<dbReference type="KEGG" id="aqu:100637206"/>
<dbReference type="PROSITE" id="PS51293">
    <property type="entry name" value="SANT"/>
    <property type="match status" value="2"/>
</dbReference>
<comment type="subcellular location">
    <subcellularLocation>
        <location evidence="1">Nucleus</location>
    </subcellularLocation>
</comment>
<dbReference type="SUPFAM" id="SSF46689">
    <property type="entry name" value="Homeodomain-like"/>
    <property type="match status" value="2"/>
</dbReference>
<dbReference type="PANTHER" id="PTHR16089:SF28">
    <property type="entry name" value="REST COREPRESSOR"/>
    <property type="match status" value="1"/>
</dbReference>
<dbReference type="Proteomes" id="UP000007879">
    <property type="component" value="Unassembled WGS sequence"/>
</dbReference>
<dbReference type="InterPro" id="IPR049048">
    <property type="entry name" value="REST_helical"/>
</dbReference>
<dbReference type="PROSITE" id="PS51156">
    <property type="entry name" value="ELM2"/>
    <property type="match status" value="1"/>
</dbReference>
<feature type="domain" description="ELM2" evidence="14">
    <location>
        <begin position="30"/>
        <end position="112"/>
    </location>
</feature>
<gene>
    <name evidence="16" type="primary">100637206</name>
</gene>
<dbReference type="STRING" id="400682.A0A1X7UYB2"/>
<evidence type="ECO:0000256" key="8">
    <source>
        <dbReference type="ARBA" id="ARBA00023125"/>
    </source>
</evidence>
<evidence type="ECO:0000256" key="2">
    <source>
        <dbReference type="ARBA" id="ARBA00022491"/>
    </source>
</evidence>
<dbReference type="Pfam" id="PF01448">
    <property type="entry name" value="ELM2"/>
    <property type="match status" value="1"/>
</dbReference>
<dbReference type="InterPro" id="IPR017884">
    <property type="entry name" value="SANT_dom"/>
</dbReference>
<dbReference type="InterPro" id="IPR001005">
    <property type="entry name" value="SANT/Myb"/>
</dbReference>
<evidence type="ECO:0000256" key="13">
    <source>
        <dbReference type="SAM" id="MobiDB-lite"/>
    </source>
</evidence>
<feature type="domain" description="SANT" evidence="15">
    <location>
        <begin position="113"/>
        <end position="164"/>
    </location>
</feature>
<dbReference type="GO" id="GO:0000118">
    <property type="term" value="C:histone deacetylase complex"/>
    <property type="evidence" value="ECO:0007669"/>
    <property type="project" value="TreeGrafter"/>
</dbReference>
<dbReference type="InterPro" id="IPR009057">
    <property type="entry name" value="Homeodomain-like_sf"/>
</dbReference>
<dbReference type="Pfam" id="PF00249">
    <property type="entry name" value="Myb_DNA-binding"/>
    <property type="match status" value="1"/>
</dbReference>
<evidence type="ECO:0000256" key="11">
    <source>
        <dbReference type="ARBA" id="ARBA00038011"/>
    </source>
</evidence>
<dbReference type="OrthoDB" id="10064338at2759"/>
<name>A0A1X7UYB2_AMPQE</name>
<evidence type="ECO:0000256" key="5">
    <source>
        <dbReference type="ARBA" id="ARBA00022833"/>
    </source>
</evidence>
<evidence type="ECO:0000313" key="17">
    <source>
        <dbReference type="Proteomes" id="UP000007879"/>
    </source>
</evidence>
<dbReference type="Gene3D" id="1.10.10.60">
    <property type="entry name" value="Homeodomain-like"/>
    <property type="match status" value="1"/>
</dbReference>
<reference evidence="17" key="1">
    <citation type="journal article" date="2010" name="Nature">
        <title>The Amphimedon queenslandica genome and the evolution of animal complexity.</title>
        <authorList>
            <person name="Srivastava M."/>
            <person name="Simakov O."/>
            <person name="Chapman J."/>
            <person name="Fahey B."/>
            <person name="Gauthier M.E."/>
            <person name="Mitros T."/>
            <person name="Richards G.S."/>
            <person name="Conaco C."/>
            <person name="Dacre M."/>
            <person name="Hellsten U."/>
            <person name="Larroux C."/>
            <person name="Putnam N.H."/>
            <person name="Stanke M."/>
            <person name="Adamska M."/>
            <person name="Darling A."/>
            <person name="Degnan S.M."/>
            <person name="Oakley T.H."/>
            <person name="Plachetzki D.C."/>
            <person name="Zhai Y."/>
            <person name="Adamski M."/>
            <person name="Calcino A."/>
            <person name="Cummins S.F."/>
            <person name="Goodstein D.M."/>
            <person name="Harris C."/>
            <person name="Jackson D.J."/>
            <person name="Leys S.P."/>
            <person name="Shu S."/>
            <person name="Woodcroft B.J."/>
            <person name="Vervoort M."/>
            <person name="Kosik K.S."/>
            <person name="Manning G."/>
            <person name="Degnan B.M."/>
            <person name="Rokhsar D.S."/>
        </authorList>
    </citation>
    <scope>NUCLEOTIDE SEQUENCE [LARGE SCALE GENOMIC DNA]</scope>
</reference>
<dbReference type="FunFam" id="1.10.10.60:FF:000012">
    <property type="entry name" value="Metastasis-associated 1 family, member 3"/>
    <property type="match status" value="1"/>
</dbReference>
<dbReference type="PANTHER" id="PTHR16089">
    <property type="entry name" value="REST COREPRESSOR COREST PROTEIN-RELATED"/>
    <property type="match status" value="1"/>
</dbReference>
<dbReference type="GO" id="GO:0003714">
    <property type="term" value="F:transcription corepressor activity"/>
    <property type="evidence" value="ECO:0007669"/>
    <property type="project" value="TreeGrafter"/>
</dbReference>
<evidence type="ECO:0000259" key="15">
    <source>
        <dbReference type="PROSITE" id="PS51293"/>
    </source>
</evidence>
<dbReference type="SMART" id="SM00717">
    <property type="entry name" value="SANT"/>
    <property type="match status" value="2"/>
</dbReference>
<keyword evidence="2" id="KW-0678">Repressor</keyword>
<organism evidence="16">
    <name type="scientific">Amphimedon queenslandica</name>
    <name type="common">Sponge</name>
    <dbReference type="NCBI Taxonomy" id="400682"/>
    <lineage>
        <taxon>Eukaryota</taxon>
        <taxon>Metazoa</taxon>
        <taxon>Porifera</taxon>
        <taxon>Demospongiae</taxon>
        <taxon>Heteroscleromorpha</taxon>
        <taxon>Haplosclerida</taxon>
        <taxon>Niphatidae</taxon>
        <taxon>Amphimedon</taxon>
    </lineage>
</organism>
<evidence type="ECO:0000259" key="14">
    <source>
        <dbReference type="PROSITE" id="PS51156"/>
    </source>
</evidence>
<dbReference type="Gene3D" id="4.10.1240.50">
    <property type="match status" value="1"/>
</dbReference>
<dbReference type="GO" id="GO:0005667">
    <property type="term" value="C:transcription regulator complex"/>
    <property type="evidence" value="ECO:0007669"/>
    <property type="project" value="TreeGrafter"/>
</dbReference>
<accession>A0A1X7UYB2</accession>
<evidence type="ECO:0000256" key="4">
    <source>
        <dbReference type="ARBA" id="ARBA00022771"/>
    </source>
</evidence>
<evidence type="ECO:0000256" key="3">
    <source>
        <dbReference type="ARBA" id="ARBA00022723"/>
    </source>
</evidence>
<keyword evidence="4" id="KW-0863">Zinc-finger</keyword>
<evidence type="ECO:0008006" key="18">
    <source>
        <dbReference type="Google" id="ProtNLM"/>
    </source>
</evidence>
<feature type="domain" description="SANT" evidence="15">
    <location>
        <begin position="290"/>
        <end position="341"/>
    </location>
</feature>
<keyword evidence="6" id="KW-0805">Transcription regulation</keyword>
<evidence type="ECO:0000256" key="6">
    <source>
        <dbReference type="ARBA" id="ARBA00023015"/>
    </source>
</evidence>
<keyword evidence="8" id="KW-0238">DNA-binding</keyword>
<comment type="similarity">
    <text evidence="11">Belongs to the CoREST family.</text>
</comment>
<dbReference type="InterPro" id="IPR000949">
    <property type="entry name" value="ELM2_dom"/>
</dbReference>
<evidence type="ECO:0000256" key="9">
    <source>
        <dbReference type="ARBA" id="ARBA00023163"/>
    </source>
</evidence>
<feature type="coiled-coil region" evidence="12">
    <location>
        <begin position="242"/>
        <end position="273"/>
    </location>
</feature>
<sequence length="438" mass="49572">MNTRSVQRTLLASSGLKALPVGALGDMQEPGMRVGIEYQADVPEYTTDGEDSTSPGSLLLWKPTSLLSDNEIDGYLKIAKDQYSYNIDQALGMLYYHGYDIEQSVADLPNFCPLQEDWSMEDKVVFEQAFRCHGKNFQRIRSMLPDKPVSTLVKYYYLWKRAYSQYSLLDKHSRRNGKKLSNGLPPSNEDDESINSGSTRSEVPPIMPPVQLVGKGKQLPKGIYMSTGELSSLASEGGNFVLKQLDKDILELKEKIQTNKQELLELRDEINSADPDIELLRPVNYSQKLGGPTRWSDDEISIALEIIAEHGKNVEALSSALNGKTVSQCRNFFTNYKHKLNLPRRIAEYELKHGHKVSRYSRHAAEQLRSEQVGGNGTGGQEQQQYGGHDLYSITNLMRGDTLSSRGSNEPTDEYQNDLKRPRIIQYQEEEEEEDEYL</sequence>
<evidence type="ECO:0000256" key="7">
    <source>
        <dbReference type="ARBA" id="ARBA00023054"/>
    </source>
</evidence>
<feature type="region of interest" description="Disordered" evidence="13">
    <location>
        <begin position="400"/>
        <end position="438"/>
    </location>
</feature>
<evidence type="ECO:0000256" key="12">
    <source>
        <dbReference type="SAM" id="Coils"/>
    </source>
</evidence>
<dbReference type="EnsemblMetazoa" id="XM_019995969.1">
    <property type="protein sequence ID" value="XP_019851528.1"/>
    <property type="gene ID" value="LOC100637206"/>
</dbReference>
<feature type="region of interest" description="Disordered" evidence="13">
    <location>
        <begin position="174"/>
        <end position="209"/>
    </location>
</feature>
<proteinExistence type="inferred from homology"/>
<dbReference type="SMART" id="SM01189">
    <property type="entry name" value="ELM2"/>
    <property type="match status" value="1"/>
</dbReference>
<dbReference type="FunCoup" id="A0A1X7UYB2">
    <property type="interactions" value="524"/>
</dbReference>
<keyword evidence="10" id="KW-0539">Nucleus</keyword>
<dbReference type="eggNOG" id="KOG1194">
    <property type="taxonomic scope" value="Eukaryota"/>
</dbReference>
<evidence type="ECO:0000313" key="16">
    <source>
        <dbReference type="EnsemblMetazoa" id="Aqu2.1.32960_001"/>
    </source>
</evidence>
<dbReference type="AlphaFoldDB" id="A0A1X7UYB2"/>
<dbReference type="GO" id="GO:0003677">
    <property type="term" value="F:DNA binding"/>
    <property type="evidence" value="ECO:0007669"/>
    <property type="project" value="UniProtKB-KW"/>
</dbReference>
<dbReference type="GO" id="GO:0006357">
    <property type="term" value="P:regulation of transcription by RNA polymerase II"/>
    <property type="evidence" value="ECO:0007669"/>
    <property type="project" value="TreeGrafter"/>
</dbReference>
<evidence type="ECO:0000256" key="10">
    <source>
        <dbReference type="ARBA" id="ARBA00023242"/>
    </source>
</evidence>
<keyword evidence="3" id="KW-0479">Metal-binding</keyword>
<dbReference type="CDD" id="cd00167">
    <property type="entry name" value="SANT"/>
    <property type="match status" value="1"/>
</dbReference>
<keyword evidence="7 12" id="KW-0175">Coiled coil</keyword>
<feature type="compositionally biased region" description="Acidic residues" evidence="13">
    <location>
        <begin position="428"/>
        <end position="438"/>
    </location>
</feature>